<comment type="subcellular location">
    <subcellularLocation>
        <location evidence="1">Cytoplasm</location>
    </subcellularLocation>
</comment>
<keyword evidence="3 8" id="KW-0597">Phosphoprotein</keyword>
<dbReference type="Pfam" id="PF00072">
    <property type="entry name" value="Response_reg"/>
    <property type="match status" value="1"/>
</dbReference>
<sequence>MGRILLVEDDVELCELLHEYFESEGLKVEWVHDGGEGLKRSFSNLYDMIILDLMLPGMDGLEVLKNLRKKSNVPVIILTAKGDDVDRIVGLELGADDYVPKPFNPRELLARIRAVLRRAKETKDHKLGSSEETISVGDLKLYPSSRTVLLNGMPVELTSTEYELLEFLVSSAGKLVSRQKLVQKVLKRSYSPFDRSVDVHISNLRKKLGPYKDGQKRIKTVRGEGYIFTLPKDSG</sequence>
<dbReference type="Gene3D" id="6.10.250.690">
    <property type="match status" value="1"/>
</dbReference>
<dbReference type="InterPro" id="IPR016032">
    <property type="entry name" value="Sig_transdc_resp-reg_C-effctor"/>
</dbReference>
<dbReference type="HOGENOM" id="CLU_000445_30_4_0"/>
<protein>
    <submittedName>
        <fullName evidence="12">Two component transcriptional regulator, winged helix family</fullName>
    </submittedName>
</protein>
<evidence type="ECO:0000256" key="6">
    <source>
        <dbReference type="ARBA" id="ARBA00023125"/>
    </source>
</evidence>
<dbReference type="PANTHER" id="PTHR48111:SF39">
    <property type="entry name" value="TRANSCRIPTIONAL REGULATORY PROTEIN CPXR"/>
    <property type="match status" value="1"/>
</dbReference>
<dbReference type="Gene3D" id="1.10.10.10">
    <property type="entry name" value="Winged helix-like DNA-binding domain superfamily/Winged helix DNA-binding domain"/>
    <property type="match status" value="1"/>
</dbReference>
<evidence type="ECO:0000256" key="5">
    <source>
        <dbReference type="ARBA" id="ARBA00023015"/>
    </source>
</evidence>
<feature type="domain" description="Response regulatory" evidence="10">
    <location>
        <begin position="3"/>
        <end position="116"/>
    </location>
</feature>
<dbReference type="SUPFAM" id="SSF46894">
    <property type="entry name" value="C-terminal effector domain of the bipartite response regulators"/>
    <property type="match status" value="1"/>
</dbReference>
<dbReference type="SMART" id="SM00862">
    <property type="entry name" value="Trans_reg_C"/>
    <property type="match status" value="1"/>
</dbReference>
<evidence type="ECO:0000256" key="4">
    <source>
        <dbReference type="ARBA" id="ARBA00023012"/>
    </source>
</evidence>
<dbReference type="CDD" id="cd17623">
    <property type="entry name" value="REC_OmpR_CpxR"/>
    <property type="match status" value="1"/>
</dbReference>
<keyword evidence="7" id="KW-0804">Transcription</keyword>
<evidence type="ECO:0000256" key="3">
    <source>
        <dbReference type="ARBA" id="ARBA00022553"/>
    </source>
</evidence>
<accession>G7V721</accession>
<reference evidence="13" key="1">
    <citation type="submission" date="2011-10" db="EMBL/GenBank/DDBJ databases">
        <title>The complete genome of chromosome of Thermovirga lienii DSM 17291.</title>
        <authorList>
            <consortium name="US DOE Joint Genome Institute (JGI-PGF)"/>
            <person name="Lucas S."/>
            <person name="Copeland A."/>
            <person name="Lapidus A."/>
            <person name="Glavina del Rio T."/>
            <person name="Dalin E."/>
            <person name="Tice H."/>
            <person name="Bruce D."/>
            <person name="Goodwin L."/>
            <person name="Pitluck S."/>
            <person name="Peters L."/>
            <person name="Mikhailova N."/>
            <person name="Saunders E."/>
            <person name="Kyrpides N."/>
            <person name="Mavromatis K."/>
            <person name="Ivanova N."/>
            <person name="Last F.I."/>
            <person name="Brettin T."/>
            <person name="Detter J.C."/>
            <person name="Han C."/>
            <person name="Larimer F."/>
            <person name="Land M."/>
            <person name="Hauser L."/>
            <person name="Markowitz V."/>
            <person name="Cheng J.-F."/>
            <person name="Hugenholtz P."/>
            <person name="Woyke T."/>
            <person name="Wu D."/>
            <person name="Spring S."/>
            <person name="Schroeder M."/>
            <person name="Brambilla E.-M."/>
            <person name="Klenk H.-P."/>
            <person name="Eisen J.A."/>
        </authorList>
    </citation>
    <scope>NUCLEOTIDE SEQUENCE [LARGE SCALE GENOMIC DNA]</scope>
    <source>
        <strain evidence="13">ATCC BAA-1197 / DSM 17291 / Cas60314</strain>
    </source>
</reference>
<evidence type="ECO:0000259" key="11">
    <source>
        <dbReference type="PROSITE" id="PS51755"/>
    </source>
</evidence>
<name>G7V721_THELD</name>
<dbReference type="PROSITE" id="PS51755">
    <property type="entry name" value="OMPR_PHOB"/>
    <property type="match status" value="1"/>
</dbReference>
<evidence type="ECO:0000313" key="13">
    <source>
        <dbReference type="Proteomes" id="UP000005868"/>
    </source>
</evidence>
<dbReference type="Gene3D" id="3.40.50.2300">
    <property type="match status" value="1"/>
</dbReference>
<dbReference type="InterPro" id="IPR001789">
    <property type="entry name" value="Sig_transdc_resp-reg_receiver"/>
</dbReference>
<dbReference type="InterPro" id="IPR036388">
    <property type="entry name" value="WH-like_DNA-bd_sf"/>
</dbReference>
<feature type="domain" description="OmpR/PhoB-type" evidence="11">
    <location>
        <begin position="131"/>
        <end position="230"/>
    </location>
</feature>
<dbReference type="PANTHER" id="PTHR48111">
    <property type="entry name" value="REGULATOR OF RPOS"/>
    <property type="match status" value="1"/>
</dbReference>
<dbReference type="Proteomes" id="UP000005868">
    <property type="component" value="Chromosome"/>
</dbReference>
<dbReference type="GO" id="GO:0005829">
    <property type="term" value="C:cytosol"/>
    <property type="evidence" value="ECO:0007669"/>
    <property type="project" value="TreeGrafter"/>
</dbReference>
<evidence type="ECO:0000256" key="7">
    <source>
        <dbReference type="ARBA" id="ARBA00023163"/>
    </source>
</evidence>
<evidence type="ECO:0000256" key="2">
    <source>
        <dbReference type="ARBA" id="ARBA00022490"/>
    </source>
</evidence>
<dbReference type="GO" id="GO:0000976">
    <property type="term" value="F:transcription cis-regulatory region binding"/>
    <property type="evidence" value="ECO:0007669"/>
    <property type="project" value="TreeGrafter"/>
</dbReference>
<keyword evidence="13" id="KW-1185">Reference proteome</keyword>
<dbReference type="Pfam" id="PF00486">
    <property type="entry name" value="Trans_reg_C"/>
    <property type="match status" value="1"/>
</dbReference>
<keyword evidence="5" id="KW-0805">Transcription regulation</keyword>
<dbReference type="EMBL" id="CP003096">
    <property type="protein sequence ID" value="AER67210.1"/>
    <property type="molecule type" value="Genomic_DNA"/>
</dbReference>
<keyword evidence="2" id="KW-0963">Cytoplasm</keyword>
<dbReference type="AlphaFoldDB" id="G7V721"/>
<dbReference type="SMART" id="SM00448">
    <property type="entry name" value="REC"/>
    <property type="match status" value="1"/>
</dbReference>
<keyword evidence="4" id="KW-0902">Two-component regulatory system</keyword>
<organism evidence="12 13">
    <name type="scientific">Thermovirga lienii (strain ATCC BAA-1197 / DSM 17291 / Cas60314)</name>
    <dbReference type="NCBI Taxonomy" id="580340"/>
    <lineage>
        <taxon>Bacteria</taxon>
        <taxon>Thermotogati</taxon>
        <taxon>Synergistota</taxon>
        <taxon>Synergistia</taxon>
        <taxon>Synergistales</taxon>
        <taxon>Thermovirgaceae</taxon>
        <taxon>Thermovirga</taxon>
    </lineage>
</organism>
<dbReference type="InterPro" id="IPR039420">
    <property type="entry name" value="WalR-like"/>
</dbReference>
<dbReference type="eggNOG" id="COG0745">
    <property type="taxonomic scope" value="Bacteria"/>
</dbReference>
<dbReference type="GO" id="GO:0000156">
    <property type="term" value="F:phosphorelay response regulator activity"/>
    <property type="evidence" value="ECO:0007669"/>
    <property type="project" value="TreeGrafter"/>
</dbReference>
<evidence type="ECO:0000256" key="1">
    <source>
        <dbReference type="ARBA" id="ARBA00004496"/>
    </source>
</evidence>
<proteinExistence type="predicted"/>
<evidence type="ECO:0000256" key="9">
    <source>
        <dbReference type="PROSITE-ProRule" id="PRU01091"/>
    </source>
</evidence>
<dbReference type="PROSITE" id="PS50110">
    <property type="entry name" value="RESPONSE_REGULATORY"/>
    <property type="match status" value="1"/>
</dbReference>
<dbReference type="STRING" id="580340.Tlie_1486"/>
<dbReference type="GO" id="GO:0032993">
    <property type="term" value="C:protein-DNA complex"/>
    <property type="evidence" value="ECO:0007669"/>
    <property type="project" value="TreeGrafter"/>
</dbReference>
<feature type="modified residue" description="4-aspartylphosphate" evidence="8">
    <location>
        <position position="52"/>
    </location>
</feature>
<feature type="DNA-binding region" description="OmpR/PhoB-type" evidence="9">
    <location>
        <begin position="131"/>
        <end position="230"/>
    </location>
</feature>
<dbReference type="InterPro" id="IPR001867">
    <property type="entry name" value="OmpR/PhoB-type_DNA-bd"/>
</dbReference>
<gene>
    <name evidence="12" type="ordered locus">Tlie_1486</name>
</gene>
<dbReference type="InterPro" id="IPR011006">
    <property type="entry name" value="CheY-like_superfamily"/>
</dbReference>
<dbReference type="InterPro" id="IPR058124">
    <property type="entry name" value="CpxR-like_REC"/>
</dbReference>
<evidence type="ECO:0000259" key="10">
    <source>
        <dbReference type="PROSITE" id="PS50110"/>
    </source>
</evidence>
<evidence type="ECO:0000313" key="12">
    <source>
        <dbReference type="EMBL" id="AER67210.1"/>
    </source>
</evidence>
<dbReference type="CDD" id="cd00383">
    <property type="entry name" value="trans_reg_C"/>
    <property type="match status" value="1"/>
</dbReference>
<dbReference type="FunFam" id="3.40.50.2300:FF:000001">
    <property type="entry name" value="DNA-binding response regulator PhoB"/>
    <property type="match status" value="1"/>
</dbReference>
<dbReference type="KEGG" id="tli:Tlie_1486"/>
<reference evidence="12 13" key="2">
    <citation type="journal article" date="2012" name="Stand. Genomic Sci.">
        <title>Genome sequence of the moderately thermophilic, amino-acid-degrading and sulfur-reducing bacterium Thermovirga lienii type strain (Cas60314(T)).</title>
        <authorList>
            <person name="Goker M."/>
            <person name="Saunders E."/>
            <person name="Lapidus A."/>
            <person name="Nolan M."/>
            <person name="Lucas S."/>
            <person name="Hammon N."/>
            <person name="Deshpande S."/>
            <person name="Cheng J.F."/>
            <person name="Han C."/>
            <person name="Tapia R."/>
            <person name="Goodwin L.A."/>
            <person name="Pitluck S."/>
            <person name="Liolios K."/>
            <person name="Mavromatis K."/>
            <person name="Pagani I."/>
            <person name="Ivanova N."/>
            <person name="Mikhailova N."/>
            <person name="Pati A."/>
            <person name="Chen A."/>
            <person name="Palaniappan K."/>
            <person name="Land M."/>
            <person name="Chang Y.J."/>
            <person name="Jeffries C.D."/>
            <person name="Brambilla E.M."/>
            <person name="Rohde M."/>
            <person name="Spring S."/>
            <person name="Detter J.C."/>
            <person name="Woyke T."/>
            <person name="Bristow J."/>
            <person name="Eisen J.A."/>
            <person name="Markowitz V."/>
            <person name="Hugenholtz P."/>
            <person name="Kyrpides N.C."/>
            <person name="Klenk H.P."/>
        </authorList>
    </citation>
    <scope>NUCLEOTIDE SEQUENCE [LARGE SCALE GENOMIC DNA]</scope>
    <source>
        <strain evidence="13">ATCC BAA-1197 / DSM 17291 / Cas60314</strain>
    </source>
</reference>
<keyword evidence="6 9" id="KW-0238">DNA-binding</keyword>
<dbReference type="GO" id="GO:0006355">
    <property type="term" value="P:regulation of DNA-templated transcription"/>
    <property type="evidence" value="ECO:0007669"/>
    <property type="project" value="InterPro"/>
</dbReference>
<evidence type="ECO:0000256" key="8">
    <source>
        <dbReference type="PROSITE-ProRule" id="PRU00169"/>
    </source>
</evidence>
<dbReference type="SUPFAM" id="SSF52172">
    <property type="entry name" value="CheY-like"/>
    <property type="match status" value="1"/>
</dbReference>
<dbReference type="OrthoDB" id="3242at2"/>